<keyword evidence="1 5" id="KW-0808">Transferase</keyword>
<dbReference type="SUPFAM" id="SSF53448">
    <property type="entry name" value="Nucleotide-diphospho-sugar transferases"/>
    <property type="match status" value="1"/>
</dbReference>
<proteinExistence type="predicted"/>
<dbReference type="PANTHER" id="PTHR43584:SF8">
    <property type="entry name" value="N-ACETYLMURAMATE ALPHA-1-PHOSPHATE URIDYLYLTRANSFERASE"/>
    <property type="match status" value="1"/>
</dbReference>
<organism evidence="5 6">
    <name type="scientific">Gemmobacter lutimaris</name>
    <dbReference type="NCBI Taxonomy" id="2306023"/>
    <lineage>
        <taxon>Bacteria</taxon>
        <taxon>Pseudomonadati</taxon>
        <taxon>Pseudomonadota</taxon>
        <taxon>Alphaproteobacteria</taxon>
        <taxon>Rhodobacterales</taxon>
        <taxon>Paracoccaceae</taxon>
        <taxon>Gemmobacter</taxon>
    </lineage>
</organism>
<reference evidence="5 6" key="1">
    <citation type="submission" date="2018-09" db="EMBL/GenBank/DDBJ databases">
        <title>Gemmobacter lutimaris sp. nov., a marine bacterium isolated from tidal flat.</title>
        <authorList>
            <person name="Lee D.W."/>
            <person name="Yoo Y."/>
            <person name="Kim J.-J."/>
            <person name="Kim B.S."/>
        </authorList>
    </citation>
    <scope>NUCLEOTIDE SEQUENCE [LARGE SCALE GENOMIC DNA]</scope>
    <source>
        <strain evidence="5 6">YJ-T1-11</strain>
    </source>
</reference>
<feature type="domain" description="MobA-like NTP transferase" evidence="4">
    <location>
        <begin position="10"/>
        <end position="132"/>
    </location>
</feature>
<dbReference type="OrthoDB" id="9788272at2"/>
<evidence type="ECO:0000256" key="2">
    <source>
        <dbReference type="ARBA" id="ARBA00022695"/>
    </source>
</evidence>
<evidence type="ECO:0000256" key="3">
    <source>
        <dbReference type="ARBA" id="ARBA00022842"/>
    </source>
</evidence>
<dbReference type="PANTHER" id="PTHR43584">
    <property type="entry name" value="NUCLEOTIDYL TRANSFERASE"/>
    <property type="match status" value="1"/>
</dbReference>
<dbReference type="GO" id="GO:0016779">
    <property type="term" value="F:nucleotidyltransferase activity"/>
    <property type="evidence" value="ECO:0007669"/>
    <property type="project" value="UniProtKB-KW"/>
</dbReference>
<protein>
    <submittedName>
        <fullName evidence="5">Nucleotidyltransferase family protein</fullName>
    </submittedName>
</protein>
<keyword evidence="3" id="KW-0460">Magnesium</keyword>
<gene>
    <name evidence="5" type="ORF">D2N39_15235</name>
</gene>
<keyword evidence="2" id="KW-0548">Nucleotidyltransferase</keyword>
<dbReference type="InterPro" id="IPR029044">
    <property type="entry name" value="Nucleotide-diphossugar_trans"/>
</dbReference>
<dbReference type="InterPro" id="IPR025877">
    <property type="entry name" value="MobA-like_NTP_Trfase"/>
</dbReference>
<evidence type="ECO:0000313" key="6">
    <source>
        <dbReference type="Proteomes" id="UP000266649"/>
    </source>
</evidence>
<evidence type="ECO:0000313" key="5">
    <source>
        <dbReference type="EMBL" id="RID90942.1"/>
    </source>
</evidence>
<evidence type="ECO:0000259" key="4">
    <source>
        <dbReference type="Pfam" id="PF12804"/>
    </source>
</evidence>
<sequence>MPRTPEAVMLFAAGLGTRMGALTADRPKPMIEVAGRPLIDHALDQVDAIAAKRIVVNLHYRPEAIRRHLADRANIAFSDESGSILETGGGLRAALPLLGPGPVFTLNSDAVWTGSPALAQLAAHWDPDRMDALLLLLPAPHATGFRGNGDFFLDTNGRIARASGASGYAYLGAQILSPTRISAISDTVFSLNRLWDIAIAEGRAYGLVHQGGWCDVGRPEGIAEAEALLARTADV</sequence>
<comment type="caution">
    <text evidence="5">The sequence shown here is derived from an EMBL/GenBank/DDBJ whole genome shotgun (WGS) entry which is preliminary data.</text>
</comment>
<dbReference type="Gene3D" id="3.90.550.10">
    <property type="entry name" value="Spore Coat Polysaccharide Biosynthesis Protein SpsA, Chain A"/>
    <property type="match status" value="1"/>
</dbReference>
<dbReference type="Pfam" id="PF12804">
    <property type="entry name" value="NTP_transf_3"/>
    <property type="match status" value="1"/>
</dbReference>
<dbReference type="RefSeq" id="WP_119135633.1">
    <property type="nucleotide sequence ID" value="NZ_QXXQ01000009.1"/>
</dbReference>
<dbReference type="AlphaFoldDB" id="A0A398BKJ7"/>
<accession>A0A398BKJ7</accession>
<dbReference type="CDD" id="cd06422">
    <property type="entry name" value="NTP_transferase_like_1"/>
    <property type="match status" value="1"/>
</dbReference>
<keyword evidence="6" id="KW-1185">Reference proteome</keyword>
<dbReference type="InterPro" id="IPR050065">
    <property type="entry name" value="GlmU-like"/>
</dbReference>
<name>A0A398BKJ7_9RHOB</name>
<dbReference type="EMBL" id="QXXQ01000009">
    <property type="protein sequence ID" value="RID90942.1"/>
    <property type="molecule type" value="Genomic_DNA"/>
</dbReference>
<evidence type="ECO:0000256" key="1">
    <source>
        <dbReference type="ARBA" id="ARBA00022679"/>
    </source>
</evidence>
<dbReference type="Proteomes" id="UP000266649">
    <property type="component" value="Unassembled WGS sequence"/>
</dbReference>